<evidence type="ECO:0000256" key="5">
    <source>
        <dbReference type="ARBA" id="ARBA00023136"/>
    </source>
</evidence>
<dbReference type="GO" id="GO:0030659">
    <property type="term" value="C:cytoplasmic vesicle membrane"/>
    <property type="evidence" value="ECO:0000318"/>
    <property type="project" value="GO_Central"/>
</dbReference>
<evidence type="ECO:0000313" key="9">
    <source>
        <dbReference type="EnsemblMetazoa" id="PPA19497.1"/>
    </source>
</evidence>
<keyword evidence="5 8" id="KW-0472">Membrane</keyword>
<feature type="transmembrane region" description="Helical" evidence="8">
    <location>
        <begin position="288"/>
        <end position="311"/>
    </location>
</feature>
<reference evidence="10" key="1">
    <citation type="journal article" date="2008" name="Nat. Genet.">
        <title>The Pristionchus pacificus genome provides a unique perspective on nematode lifestyle and parasitism.</title>
        <authorList>
            <person name="Dieterich C."/>
            <person name="Clifton S.W."/>
            <person name="Schuster L.N."/>
            <person name="Chinwalla A."/>
            <person name="Delehaunty K."/>
            <person name="Dinkelacker I."/>
            <person name="Fulton L."/>
            <person name="Fulton R."/>
            <person name="Godfrey J."/>
            <person name="Minx P."/>
            <person name="Mitreva M."/>
            <person name="Roeseler W."/>
            <person name="Tian H."/>
            <person name="Witte H."/>
            <person name="Yang S.P."/>
            <person name="Wilson R.K."/>
            <person name="Sommer R.J."/>
        </authorList>
    </citation>
    <scope>NUCLEOTIDE SEQUENCE [LARGE SCALE GENOMIC DNA]</scope>
    <source>
        <strain evidence="10">PS312</strain>
    </source>
</reference>
<feature type="region of interest" description="Disordered" evidence="7">
    <location>
        <begin position="865"/>
        <end position="885"/>
    </location>
</feature>
<dbReference type="OrthoDB" id="6510177at2759"/>
<dbReference type="InterPro" id="IPR036259">
    <property type="entry name" value="MFS_trans_sf"/>
</dbReference>
<feature type="transmembrane region" description="Helical" evidence="8">
    <location>
        <begin position="828"/>
        <end position="853"/>
    </location>
</feature>
<comment type="subcellular location">
    <subcellularLocation>
        <location evidence="1">Membrane</location>
        <topology evidence="1">Multi-pass membrane protein</topology>
    </subcellularLocation>
</comment>
<evidence type="ECO:0000256" key="3">
    <source>
        <dbReference type="ARBA" id="ARBA00022692"/>
    </source>
</evidence>
<dbReference type="GO" id="GO:0018996">
    <property type="term" value="P:molting cycle, collagen and cuticulin-based cuticle"/>
    <property type="evidence" value="ECO:0000318"/>
    <property type="project" value="GO_Central"/>
</dbReference>
<dbReference type="PANTHER" id="PTHR10796:SF91">
    <property type="entry name" value="SSD DOMAIN-CONTAINING PROTEIN"/>
    <property type="match status" value="1"/>
</dbReference>
<reference evidence="9" key="2">
    <citation type="submission" date="2022-06" db="UniProtKB">
        <authorList>
            <consortium name="EnsemblMetazoa"/>
        </authorList>
    </citation>
    <scope>IDENTIFICATION</scope>
    <source>
        <strain evidence="9">PS312</strain>
    </source>
</reference>
<dbReference type="Pfam" id="PF02460">
    <property type="entry name" value="Patched"/>
    <property type="match status" value="1"/>
</dbReference>
<feature type="region of interest" description="Disordered" evidence="7">
    <location>
        <begin position="905"/>
        <end position="943"/>
    </location>
</feature>
<feature type="transmembrane region" description="Helical" evidence="8">
    <location>
        <begin position="362"/>
        <end position="384"/>
    </location>
</feature>
<dbReference type="GO" id="GO:0005886">
    <property type="term" value="C:plasma membrane"/>
    <property type="evidence" value="ECO:0000318"/>
    <property type="project" value="GO_Central"/>
</dbReference>
<name>A0A2A6B9L3_PRIPA</name>
<keyword evidence="10" id="KW-1185">Reference proteome</keyword>
<keyword evidence="6" id="KW-0325">Glycoprotein</keyword>
<dbReference type="PROSITE" id="PS50156">
    <property type="entry name" value="SSD"/>
    <property type="match status" value="1"/>
</dbReference>
<feature type="compositionally biased region" description="Basic and acidic residues" evidence="7">
    <location>
        <begin position="458"/>
        <end position="469"/>
    </location>
</feature>
<evidence type="ECO:0000313" key="10">
    <source>
        <dbReference type="Proteomes" id="UP000005239"/>
    </source>
</evidence>
<protein>
    <submittedName>
        <fullName evidence="9">Hedgehog receptor</fullName>
    </submittedName>
</protein>
<evidence type="ECO:0000256" key="1">
    <source>
        <dbReference type="ARBA" id="ARBA00004141"/>
    </source>
</evidence>
<feature type="transmembrane region" description="Helical" evidence="8">
    <location>
        <begin position="246"/>
        <end position="263"/>
    </location>
</feature>
<dbReference type="GO" id="GO:0006897">
    <property type="term" value="P:endocytosis"/>
    <property type="evidence" value="ECO:0000318"/>
    <property type="project" value="GO_Central"/>
</dbReference>
<dbReference type="InterPro" id="IPR051697">
    <property type="entry name" value="Patched_domain-protein"/>
</dbReference>
<evidence type="ECO:0000256" key="4">
    <source>
        <dbReference type="ARBA" id="ARBA00022989"/>
    </source>
</evidence>
<dbReference type="InterPro" id="IPR003392">
    <property type="entry name" value="PTHD_SSD"/>
</dbReference>
<dbReference type="PANTHER" id="PTHR10796">
    <property type="entry name" value="PATCHED-RELATED"/>
    <property type="match status" value="1"/>
</dbReference>
<evidence type="ECO:0000256" key="6">
    <source>
        <dbReference type="ARBA" id="ARBA00023180"/>
    </source>
</evidence>
<feature type="transmembrane region" description="Helical" evidence="8">
    <location>
        <begin position="396"/>
        <end position="421"/>
    </location>
</feature>
<keyword evidence="4 8" id="KW-1133">Transmembrane helix</keyword>
<feature type="transmembrane region" description="Helical" evidence="8">
    <location>
        <begin position="636"/>
        <end position="653"/>
    </location>
</feature>
<dbReference type="EnsemblMetazoa" id="PPA19497.1">
    <property type="protein sequence ID" value="PPA19497.1"/>
    <property type="gene ID" value="WBGene00109051"/>
</dbReference>
<feature type="compositionally biased region" description="Low complexity" evidence="7">
    <location>
        <begin position="480"/>
        <end position="516"/>
    </location>
</feature>
<accession>A0A8R1UEC0</accession>
<accession>A0A2A6B9L3</accession>
<dbReference type="SUPFAM" id="SSF82866">
    <property type="entry name" value="Multidrug efflux transporter AcrB transmembrane domain"/>
    <property type="match status" value="1"/>
</dbReference>
<evidence type="ECO:0000256" key="7">
    <source>
        <dbReference type="SAM" id="MobiDB-lite"/>
    </source>
</evidence>
<dbReference type="AlphaFoldDB" id="A0A2A6B9L3"/>
<evidence type="ECO:0000256" key="2">
    <source>
        <dbReference type="ARBA" id="ARBA00005585"/>
    </source>
</evidence>
<sequence length="1102" mass="124614">MRWHTPTLAKPLERLLAAYTKRLLVPYYPELTLLDARKLYTPVSAPSWEEEAVFGRLWPIKEYEFLPERTFEWKRYVYVVVHGQKFENGSYPNILEDEYLDEIDRIEEVIYQNVTFPMQEKWRGPKSKNFTGDVTFEELCLNWYGECYRQKPLIRLLKRRAELEAGGIAVTFPRANPGGTPIYLAFNVGGVTTYKNDTIKIAHGMRLFFFLRSDSKEMDELSTQWENTAAEFIKNEFAENPLIKPYFNVTVIVLIAFTAIYSMKLRVERGKQGEVKGVSVDWLRSKPWLALGGVTCAGLSIVSGIGLLLWCGCFFAEITLIAPFLVLSIGVDDMFIAVASWLNTEAQFPGTSSDVLRERMGLAMGEAAVAIFITSITDVFSFLIGAWTDIYAVRGFCLMTSACMLFTFLYQITFFAALMVITAKAEFAGLNSVIPCLKVRKELRVKETVSESPMKTIENGEKRQAENRERIKKKKEKRASPSIPSINSSSTLDSKAALKTSSKSSPADSSTSSQSSGRRKGSFFRKHYVPFLLDWRTKTTVAIVFVIYLVISIYGISVMEQGLDHEKLLIATDPLVDALKSEIELFHGGDLILLHFLEVAPSILRSSCTILVYVPMRMSFTLGYWLLENYRGLSDFRYLIYLLHFVMLVCLLFRNNTMMPFTLYFVDLIPAEVSVKEVDGEDYKEQTPKSYPTEDRTQKRSVWREKGTLPEAKSKLLKPSSGRAETQATAKQPLISPEGTEKQCKGYTSIGIAILGPWIEIYIGRRKSLLIGLAIGSISAFGMVFTTSKLIVKIYFFGKMFMDILIIVLSFSTLIELVPYNQRFIAPLIFHFGTALGLMAVVHLLGIVGLLVVCAGKQKKASEDAKKKETFSSTKSSKTTTASRASSTSGIMCRIIEVNVVQQPAIPGGDSTKKEDKKSSSKTSSTGQKKLEEFPPCNDFKVPSLTPAEAAKRKHLLEQQRDQRMANGELTRDVDDTLDMVESMRIQEEDDRTPAEHLKTLDWSAGHPDRAKHLLRYEERKRFDEWNAKPHLLHRRYIRHLSVVLTMQTYQCELSKKEPGKAKSAAIVQEWCANWVRETANDFHAAKHAQCPYPHVSSDPIG</sequence>
<feature type="transmembrane region" description="Helical" evidence="8">
    <location>
        <begin position="318"/>
        <end position="342"/>
    </location>
</feature>
<dbReference type="Gene3D" id="1.20.1640.10">
    <property type="entry name" value="Multidrug efflux transporter AcrB transmembrane domain"/>
    <property type="match status" value="1"/>
</dbReference>
<feature type="transmembrane region" description="Helical" evidence="8">
    <location>
        <begin position="769"/>
        <end position="792"/>
    </location>
</feature>
<dbReference type="InterPro" id="IPR000731">
    <property type="entry name" value="SSD"/>
</dbReference>
<proteinExistence type="inferred from homology"/>
<dbReference type="Proteomes" id="UP000005239">
    <property type="component" value="Unassembled WGS sequence"/>
</dbReference>
<feature type="region of interest" description="Disordered" evidence="7">
    <location>
        <begin position="450"/>
        <end position="519"/>
    </location>
</feature>
<feature type="transmembrane region" description="Helical" evidence="8">
    <location>
        <begin position="540"/>
        <end position="559"/>
    </location>
</feature>
<keyword evidence="3 8" id="KW-0812">Transmembrane</keyword>
<comment type="similarity">
    <text evidence="2">Belongs to the patched family.</text>
</comment>
<evidence type="ECO:0000256" key="8">
    <source>
        <dbReference type="SAM" id="Phobius"/>
    </source>
</evidence>
<dbReference type="SUPFAM" id="SSF103473">
    <property type="entry name" value="MFS general substrate transporter"/>
    <property type="match status" value="1"/>
</dbReference>
<feature type="compositionally biased region" description="Low complexity" evidence="7">
    <location>
        <begin position="871"/>
        <end position="885"/>
    </location>
</feature>
<organism evidence="9 10">
    <name type="scientific">Pristionchus pacificus</name>
    <name type="common">Parasitic nematode worm</name>
    <dbReference type="NCBI Taxonomy" id="54126"/>
    <lineage>
        <taxon>Eukaryota</taxon>
        <taxon>Metazoa</taxon>
        <taxon>Ecdysozoa</taxon>
        <taxon>Nematoda</taxon>
        <taxon>Chromadorea</taxon>
        <taxon>Rhabditida</taxon>
        <taxon>Rhabditina</taxon>
        <taxon>Diplogasteromorpha</taxon>
        <taxon>Diplogasteroidea</taxon>
        <taxon>Neodiplogasteridae</taxon>
        <taxon>Pristionchus</taxon>
    </lineage>
</organism>
<feature type="transmembrane region" description="Helical" evidence="8">
    <location>
        <begin position="804"/>
        <end position="822"/>
    </location>
</feature>
<gene>
    <name evidence="9" type="primary">WBGene00109051</name>
</gene>